<dbReference type="GO" id="GO:0000139">
    <property type="term" value="C:Golgi membrane"/>
    <property type="evidence" value="ECO:0007669"/>
    <property type="project" value="GOC"/>
</dbReference>
<proteinExistence type="predicted"/>
<feature type="compositionally biased region" description="Polar residues" evidence="6">
    <location>
        <begin position="431"/>
        <end position="440"/>
    </location>
</feature>
<keyword evidence="4" id="KW-0862">Zinc</keyword>
<feature type="region of interest" description="Disordered" evidence="6">
    <location>
        <begin position="431"/>
        <end position="488"/>
    </location>
</feature>
<dbReference type="InterPro" id="IPR001164">
    <property type="entry name" value="ArfGAP_dom"/>
</dbReference>
<dbReference type="InterPro" id="IPR038508">
    <property type="entry name" value="ArfGAP_dom_sf"/>
</dbReference>
<dbReference type="PRINTS" id="PR00405">
    <property type="entry name" value="REVINTRACTNG"/>
</dbReference>
<evidence type="ECO:0000256" key="1">
    <source>
        <dbReference type="ARBA" id="ARBA00022468"/>
    </source>
</evidence>
<reference evidence="8" key="1">
    <citation type="journal article" date="2015" name="PLoS ONE">
        <title>Comprehensive Evaluation of Toxoplasma gondii VEG and Neospora caninum LIV Genomes with Tachyzoite Stage Transcriptome and Proteome Defines Novel Transcript Features.</title>
        <authorList>
            <person name="Ramaprasad A."/>
            <person name="Mourier T."/>
            <person name="Naeem R."/>
            <person name="Malas T.B."/>
            <person name="Moussa E."/>
            <person name="Panigrahi A."/>
            <person name="Vermont S.J."/>
            <person name="Otto T.D."/>
            <person name="Wastling J."/>
            <person name="Pain A."/>
        </authorList>
    </citation>
    <scope>NUCLEOTIDE SEQUENCE</scope>
    <source>
        <strain evidence="8">Liverpool</strain>
    </source>
</reference>
<evidence type="ECO:0000256" key="2">
    <source>
        <dbReference type="ARBA" id="ARBA00022723"/>
    </source>
</evidence>
<dbReference type="Gene3D" id="1.10.220.150">
    <property type="entry name" value="Arf GTPase activating protein"/>
    <property type="match status" value="1"/>
</dbReference>
<name>A0A0F7UG90_NEOCL</name>
<dbReference type="AlphaFoldDB" id="A0A0F7UG90"/>
<feature type="compositionally biased region" description="Polar residues" evidence="6">
    <location>
        <begin position="191"/>
        <end position="201"/>
    </location>
</feature>
<gene>
    <name evidence="8" type="ORF">BN1204_047400</name>
</gene>
<dbReference type="GO" id="GO:0008270">
    <property type="term" value="F:zinc ion binding"/>
    <property type="evidence" value="ECO:0007669"/>
    <property type="project" value="UniProtKB-KW"/>
</dbReference>
<dbReference type="PROSITE" id="PS50115">
    <property type="entry name" value="ARFGAP"/>
    <property type="match status" value="1"/>
</dbReference>
<dbReference type="GO" id="GO:0005096">
    <property type="term" value="F:GTPase activator activity"/>
    <property type="evidence" value="ECO:0007669"/>
    <property type="project" value="UniProtKB-KW"/>
</dbReference>
<accession>A0A0F7UG90</accession>
<dbReference type="PANTHER" id="PTHR45686:SF4">
    <property type="entry name" value="ADP-RIBOSYLATION FACTOR GTPASE ACTIVATING PROTEIN 3, ISOFORM H"/>
    <property type="match status" value="1"/>
</dbReference>
<dbReference type="SMART" id="SM00105">
    <property type="entry name" value="ArfGap"/>
    <property type="match status" value="1"/>
</dbReference>
<keyword evidence="3 5" id="KW-0863">Zinc-finger</keyword>
<dbReference type="Pfam" id="PF01412">
    <property type="entry name" value="ArfGap"/>
    <property type="match status" value="1"/>
</dbReference>
<organism evidence="8">
    <name type="scientific">Neospora caninum (strain Liverpool)</name>
    <dbReference type="NCBI Taxonomy" id="572307"/>
    <lineage>
        <taxon>Eukaryota</taxon>
        <taxon>Sar</taxon>
        <taxon>Alveolata</taxon>
        <taxon>Apicomplexa</taxon>
        <taxon>Conoidasida</taxon>
        <taxon>Coccidia</taxon>
        <taxon>Eucoccidiorida</taxon>
        <taxon>Eimeriorina</taxon>
        <taxon>Sarcocystidae</taxon>
        <taxon>Neospora</taxon>
    </lineage>
</organism>
<evidence type="ECO:0000256" key="5">
    <source>
        <dbReference type="PROSITE-ProRule" id="PRU00288"/>
    </source>
</evidence>
<dbReference type="SUPFAM" id="SSF57863">
    <property type="entry name" value="ArfGap/RecO-like zinc finger"/>
    <property type="match status" value="1"/>
</dbReference>
<feature type="domain" description="Arf-GAP" evidence="7">
    <location>
        <begin position="6"/>
        <end position="122"/>
    </location>
</feature>
<evidence type="ECO:0000256" key="4">
    <source>
        <dbReference type="ARBA" id="ARBA00022833"/>
    </source>
</evidence>
<evidence type="ECO:0000256" key="3">
    <source>
        <dbReference type="ARBA" id="ARBA00022771"/>
    </source>
</evidence>
<dbReference type="CDD" id="cd08830">
    <property type="entry name" value="ArfGap_ArfGap1"/>
    <property type="match status" value="1"/>
</dbReference>
<sequence>MDAQTASFFKQLRDESPQNFRCIDCGAPNPQWASVTYGIFICLNCSGVHRSLGVHISFVRSTTMDAWNDKQKRMMSMGGNARCKSFFLEQGIADLSIKEKYTTKAAAYYRQLLKSQVEGTPPPPALADGEGKEPETGLVGPARTASFGSRSGSGIHSVPPPTSASFTERMHQMAKSRSGSNVGKDLETMADNGSQAQGDQNRNVERSQSKWAVGYMGEGGAGMLDSLGSGFVNFVSGAKDYTNKAISTMRGDKTADASGVAEEEEANAAAGPGLFEKAKDTLTTGGEWIAQKGRDLATGVASATAGPSGAPPPPELSADGVPVTTGEDGSEVKSQRSREGGMLEGINTGFQTFVAGAKEYTASAYSAVASRAEAETSEGGLFDRAKNTFQSVSANVAGWLPSSGGETSGTAAGRQDSGLFSLNSLSIFQQKGSGELNRSASGGRGLLNKEGYGATEESDEHPQFPTLVSRGSGEGNSGPASSTSSAPS</sequence>
<evidence type="ECO:0000313" key="8">
    <source>
        <dbReference type="EMBL" id="CEL69014.1"/>
    </source>
</evidence>
<protein>
    <submittedName>
        <fullName evidence="8">ARF1-directed GTPase-activating protein, putative</fullName>
    </submittedName>
</protein>
<feature type="compositionally biased region" description="Low complexity" evidence="6">
    <location>
        <begin position="477"/>
        <end position="488"/>
    </location>
</feature>
<dbReference type="EMBL" id="LN714485">
    <property type="protein sequence ID" value="CEL69014.1"/>
    <property type="molecule type" value="Genomic_DNA"/>
</dbReference>
<dbReference type="PANTHER" id="PTHR45686">
    <property type="entry name" value="ADP-RIBOSYLATION FACTOR GTPASE ACTIVATING PROTEIN 3, ISOFORM H-RELATED"/>
    <property type="match status" value="1"/>
</dbReference>
<dbReference type="GO" id="GO:0048205">
    <property type="term" value="P:COPI coating of Golgi vesicle"/>
    <property type="evidence" value="ECO:0007669"/>
    <property type="project" value="TreeGrafter"/>
</dbReference>
<keyword evidence="2" id="KW-0479">Metal-binding</keyword>
<dbReference type="InterPro" id="IPR037278">
    <property type="entry name" value="ARFGAP/RecO"/>
</dbReference>
<evidence type="ECO:0000259" key="7">
    <source>
        <dbReference type="PROSITE" id="PS50115"/>
    </source>
</evidence>
<keyword evidence="1" id="KW-0343">GTPase activation</keyword>
<feature type="compositionally biased region" description="Low complexity" evidence="6">
    <location>
        <begin position="299"/>
        <end position="308"/>
    </location>
</feature>
<feature type="region of interest" description="Disordered" evidence="6">
    <location>
        <begin position="117"/>
        <end position="206"/>
    </location>
</feature>
<evidence type="ECO:0000256" key="6">
    <source>
        <dbReference type="SAM" id="MobiDB-lite"/>
    </source>
</evidence>
<feature type="region of interest" description="Disordered" evidence="6">
    <location>
        <begin position="299"/>
        <end position="338"/>
    </location>
</feature>